<reference evidence="2" key="1">
    <citation type="submission" date="2016-03" db="EMBL/GenBank/DDBJ databases">
        <authorList>
            <person name="Guldener U."/>
        </authorList>
    </citation>
    <scope>NUCLEOTIDE SEQUENCE [LARGE SCALE GENOMIC DNA]</scope>
    <source>
        <strain evidence="2">04CH-RAC-A.6.1</strain>
    </source>
</reference>
<accession>A0A1E1LTZ2</accession>
<evidence type="ECO:0000313" key="2">
    <source>
        <dbReference type="Proteomes" id="UP000178912"/>
    </source>
</evidence>
<sequence>MALDIIPLKSTKLLTAVKFRGKPHRSGIGVRCYSCVNSENDNTREDMTDSGEGRA</sequence>
<dbReference type="Proteomes" id="UP000178912">
    <property type="component" value="Unassembled WGS sequence"/>
</dbReference>
<keyword evidence="2" id="KW-1185">Reference proteome</keyword>
<protein>
    <submittedName>
        <fullName evidence="1">Uncharacterized protein</fullName>
    </submittedName>
</protein>
<dbReference type="AlphaFoldDB" id="A0A1E1LTZ2"/>
<name>A0A1E1LTZ2_9HELO</name>
<proteinExistence type="predicted"/>
<gene>
    <name evidence="1" type="ORF">RAG0_17668</name>
</gene>
<evidence type="ECO:0000313" key="1">
    <source>
        <dbReference type="EMBL" id="CZT13970.1"/>
    </source>
</evidence>
<organism evidence="1 2">
    <name type="scientific">Rhynchosporium agropyri</name>
    <dbReference type="NCBI Taxonomy" id="914238"/>
    <lineage>
        <taxon>Eukaryota</taxon>
        <taxon>Fungi</taxon>
        <taxon>Dikarya</taxon>
        <taxon>Ascomycota</taxon>
        <taxon>Pezizomycotina</taxon>
        <taxon>Leotiomycetes</taxon>
        <taxon>Helotiales</taxon>
        <taxon>Ploettnerulaceae</taxon>
        <taxon>Rhynchosporium</taxon>
    </lineage>
</organism>
<dbReference type="EMBL" id="FJUX01000286">
    <property type="protein sequence ID" value="CZT13970.1"/>
    <property type="molecule type" value="Genomic_DNA"/>
</dbReference>